<name>A0A8H7TBV9_9HELO</name>
<gene>
    <name evidence="2" type="ORF">IFR04_010918</name>
</gene>
<protein>
    <submittedName>
        <fullName evidence="2">Uncharacterized protein</fullName>
    </submittedName>
</protein>
<reference evidence="2" key="1">
    <citation type="submission" date="2021-02" db="EMBL/GenBank/DDBJ databases">
        <title>Genome sequence Cadophora malorum strain M34.</title>
        <authorList>
            <person name="Stefanovic E."/>
            <person name="Vu D."/>
            <person name="Scully C."/>
            <person name="Dijksterhuis J."/>
            <person name="Roader J."/>
            <person name="Houbraken J."/>
        </authorList>
    </citation>
    <scope>NUCLEOTIDE SEQUENCE</scope>
    <source>
        <strain evidence="2">M34</strain>
    </source>
</reference>
<dbReference type="EMBL" id="JAFJYH010000202">
    <property type="protein sequence ID" value="KAG4415968.1"/>
    <property type="molecule type" value="Genomic_DNA"/>
</dbReference>
<accession>A0A8H7TBV9</accession>
<keyword evidence="3" id="KW-1185">Reference proteome</keyword>
<evidence type="ECO:0000256" key="1">
    <source>
        <dbReference type="SAM" id="MobiDB-lite"/>
    </source>
</evidence>
<evidence type="ECO:0000313" key="3">
    <source>
        <dbReference type="Proteomes" id="UP000664132"/>
    </source>
</evidence>
<dbReference type="OrthoDB" id="3561245at2759"/>
<dbReference type="AlphaFoldDB" id="A0A8H7TBV9"/>
<comment type="caution">
    <text evidence="2">The sequence shown here is derived from an EMBL/GenBank/DDBJ whole genome shotgun (WGS) entry which is preliminary data.</text>
</comment>
<feature type="region of interest" description="Disordered" evidence="1">
    <location>
        <begin position="223"/>
        <end position="247"/>
    </location>
</feature>
<evidence type="ECO:0000313" key="2">
    <source>
        <dbReference type="EMBL" id="KAG4415968.1"/>
    </source>
</evidence>
<feature type="region of interest" description="Disordered" evidence="1">
    <location>
        <begin position="141"/>
        <end position="173"/>
    </location>
</feature>
<organism evidence="2 3">
    <name type="scientific">Cadophora malorum</name>
    <dbReference type="NCBI Taxonomy" id="108018"/>
    <lineage>
        <taxon>Eukaryota</taxon>
        <taxon>Fungi</taxon>
        <taxon>Dikarya</taxon>
        <taxon>Ascomycota</taxon>
        <taxon>Pezizomycotina</taxon>
        <taxon>Leotiomycetes</taxon>
        <taxon>Helotiales</taxon>
        <taxon>Ploettnerulaceae</taxon>
        <taxon>Cadophora</taxon>
    </lineage>
</organism>
<proteinExistence type="predicted"/>
<sequence length="360" mass="40241">MASTTILLLPNLSPLHCQCSTTPANLSPHRKPLLDTQIHHTIPLQGTGLSLTPNQLTLPSRLSLKKRHIRADAVWDDKGRITKVRREFYDGLGEEELEGVGLNRACEGGERRYGSNRDVGRVRNFKVKDVEWVVEWVEAQEREMDGDGEGSEEGDKVEGSDAGGGDSKVGRKDEMGKCGDVRFVEGADTALALLGAQFNPPVDEYGRIKVMAVWMHSMDVLAPQNTPESSSNVSSEVGEDEEGDDHDDRQNYALQEYHCRGLLLDTKYITVGKFLHQLDTLIIQEYPCNDWAFLKLCKVELGACDDDELNDENADPASEQVLECLEDFVGYEFVGEEVARAVRDAWERDYWRPEEVVNAG</sequence>
<dbReference type="Proteomes" id="UP000664132">
    <property type="component" value="Unassembled WGS sequence"/>
</dbReference>